<evidence type="ECO:0000313" key="6">
    <source>
        <dbReference type="Proteomes" id="UP000199053"/>
    </source>
</evidence>
<name>A0A1G9KNC4_9BACT</name>
<protein>
    <submittedName>
        <fullName evidence="5">ArsR family transcriptional regulator</fullName>
    </submittedName>
</protein>
<dbReference type="EMBL" id="FNGA01000005">
    <property type="protein sequence ID" value="SDL51159.1"/>
    <property type="molecule type" value="Genomic_DNA"/>
</dbReference>
<dbReference type="GO" id="GO:0003677">
    <property type="term" value="F:DNA binding"/>
    <property type="evidence" value="ECO:0007669"/>
    <property type="project" value="UniProtKB-KW"/>
</dbReference>
<dbReference type="STRING" id="246191.SAMN05660337_3155"/>
<dbReference type="RefSeq" id="WP_092162814.1">
    <property type="nucleotide sequence ID" value="NZ_FNGA01000005.1"/>
</dbReference>
<proteinExistence type="predicted"/>
<evidence type="ECO:0000256" key="1">
    <source>
        <dbReference type="ARBA" id="ARBA00023015"/>
    </source>
</evidence>
<dbReference type="AlphaFoldDB" id="A0A1G9KNC4"/>
<dbReference type="PANTHER" id="PTHR33154:SF36">
    <property type="entry name" value="TRANSCRIPTIONAL REGULATOR"/>
    <property type="match status" value="1"/>
</dbReference>
<keyword evidence="2" id="KW-0238">DNA-binding</keyword>
<keyword evidence="3" id="KW-0804">Transcription</keyword>
<reference evidence="6" key="1">
    <citation type="submission" date="2016-10" db="EMBL/GenBank/DDBJ databases">
        <authorList>
            <person name="Varghese N."/>
            <person name="Submissions S."/>
        </authorList>
    </citation>
    <scope>NUCLEOTIDE SEQUENCE [LARGE SCALE GENOMIC DNA]</scope>
    <source>
        <strain evidence="6">DSM 16995</strain>
    </source>
</reference>
<dbReference type="Proteomes" id="UP000199053">
    <property type="component" value="Unassembled WGS sequence"/>
</dbReference>
<dbReference type="InterPro" id="IPR036388">
    <property type="entry name" value="WH-like_DNA-bd_sf"/>
</dbReference>
<dbReference type="NCBIfam" id="NF033788">
    <property type="entry name" value="HTH_metalloreg"/>
    <property type="match status" value="1"/>
</dbReference>
<sequence>MNEYIEAKAKVFKALGHPSRLVIVEALCSGELCVCDIVPLVGRDISTVSKHLSLLKEAGILKDSKRGTKVYYSLLMDCVPGFLNCLSDFLGKRLEKQVKDYVSNSIKKL</sequence>
<dbReference type="PANTHER" id="PTHR33154">
    <property type="entry name" value="TRANSCRIPTIONAL REGULATOR, ARSR FAMILY"/>
    <property type="match status" value="1"/>
</dbReference>
<evidence type="ECO:0000259" key="4">
    <source>
        <dbReference type="PROSITE" id="PS50987"/>
    </source>
</evidence>
<keyword evidence="6" id="KW-1185">Reference proteome</keyword>
<gene>
    <name evidence="5" type="ORF">SAMN05660337_3155</name>
</gene>
<keyword evidence="1" id="KW-0805">Transcription regulation</keyword>
<organism evidence="5 6">
    <name type="scientific">Maridesulfovibrio ferrireducens</name>
    <dbReference type="NCBI Taxonomy" id="246191"/>
    <lineage>
        <taxon>Bacteria</taxon>
        <taxon>Pseudomonadati</taxon>
        <taxon>Thermodesulfobacteriota</taxon>
        <taxon>Desulfovibrionia</taxon>
        <taxon>Desulfovibrionales</taxon>
        <taxon>Desulfovibrionaceae</taxon>
        <taxon>Maridesulfovibrio</taxon>
    </lineage>
</organism>
<evidence type="ECO:0000256" key="3">
    <source>
        <dbReference type="ARBA" id="ARBA00023163"/>
    </source>
</evidence>
<dbReference type="PROSITE" id="PS50987">
    <property type="entry name" value="HTH_ARSR_2"/>
    <property type="match status" value="1"/>
</dbReference>
<evidence type="ECO:0000256" key="2">
    <source>
        <dbReference type="ARBA" id="ARBA00023125"/>
    </source>
</evidence>
<dbReference type="InterPro" id="IPR051081">
    <property type="entry name" value="HTH_MetalResp_TranReg"/>
</dbReference>
<dbReference type="SUPFAM" id="SSF46785">
    <property type="entry name" value="Winged helix' DNA-binding domain"/>
    <property type="match status" value="1"/>
</dbReference>
<accession>A0A1G9KNC4</accession>
<dbReference type="PRINTS" id="PR00778">
    <property type="entry name" value="HTHARSR"/>
</dbReference>
<feature type="domain" description="HTH arsR-type" evidence="4">
    <location>
        <begin position="1"/>
        <end position="94"/>
    </location>
</feature>
<dbReference type="InterPro" id="IPR036390">
    <property type="entry name" value="WH_DNA-bd_sf"/>
</dbReference>
<dbReference type="Pfam" id="PF01022">
    <property type="entry name" value="HTH_5"/>
    <property type="match status" value="1"/>
</dbReference>
<dbReference type="GO" id="GO:0003700">
    <property type="term" value="F:DNA-binding transcription factor activity"/>
    <property type="evidence" value="ECO:0007669"/>
    <property type="project" value="InterPro"/>
</dbReference>
<dbReference type="Gene3D" id="1.10.10.10">
    <property type="entry name" value="Winged helix-like DNA-binding domain superfamily/Winged helix DNA-binding domain"/>
    <property type="match status" value="1"/>
</dbReference>
<dbReference type="CDD" id="cd00090">
    <property type="entry name" value="HTH_ARSR"/>
    <property type="match status" value="1"/>
</dbReference>
<dbReference type="OrthoDB" id="9800049at2"/>
<dbReference type="InterPro" id="IPR011991">
    <property type="entry name" value="ArsR-like_HTH"/>
</dbReference>
<dbReference type="SMART" id="SM00418">
    <property type="entry name" value="HTH_ARSR"/>
    <property type="match status" value="1"/>
</dbReference>
<evidence type="ECO:0000313" key="5">
    <source>
        <dbReference type="EMBL" id="SDL51159.1"/>
    </source>
</evidence>
<dbReference type="InterPro" id="IPR001845">
    <property type="entry name" value="HTH_ArsR_DNA-bd_dom"/>
</dbReference>